<keyword evidence="13 24" id="KW-1133">Transmembrane helix</keyword>
<dbReference type="PANTHER" id="PTHR46382">
    <property type="entry name" value="PHOSPHATIDATE CYTIDYLYLTRANSFERASE"/>
    <property type="match status" value="1"/>
</dbReference>
<keyword evidence="12 25" id="KW-0548">Nucleotidyltransferase</keyword>
<evidence type="ECO:0000256" key="11">
    <source>
        <dbReference type="ARBA" id="ARBA00022692"/>
    </source>
</evidence>
<proteinExistence type="inferred from homology"/>
<dbReference type="STRING" id="1123281.SAMN02745180_01688"/>
<evidence type="ECO:0000256" key="1">
    <source>
        <dbReference type="ARBA" id="ARBA00001698"/>
    </source>
</evidence>
<evidence type="ECO:0000313" key="25">
    <source>
        <dbReference type="EMBL" id="SHH99813.1"/>
    </source>
</evidence>
<evidence type="ECO:0000256" key="6">
    <source>
        <dbReference type="ARBA" id="ARBA00012487"/>
    </source>
</evidence>
<keyword evidence="17" id="KW-1208">Phospholipid metabolism</keyword>
<dbReference type="Pfam" id="PF01148">
    <property type="entry name" value="CTP_transf_1"/>
    <property type="match status" value="1"/>
</dbReference>
<feature type="transmembrane region" description="Helical" evidence="24">
    <location>
        <begin position="58"/>
        <end position="75"/>
    </location>
</feature>
<name>A0A1M5XKP1_9FIRM</name>
<evidence type="ECO:0000256" key="24">
    <source>
        <dbReference type="SAM" id="Phobius"/>
    </source>
</evidence>
<keyword evidence="8" id="KW-1003">Cell membrane</keyword>
<evidence type="ECO:0000256" key="19">
    <source>
        <dbReference type="ARBA" id="ARBA00031825"/>
    </source>
</evidence>
<evidence type="ECO:0000256" key="8">
    <source>
        <dbReference type="ARBA" id="ARBA00022475"/>
    </source>
</evidence>
<organism evidence="25 26">
    <name type="scientific">Sporanaerobacter acetigenes DSM 13106</name>
    <dbReference type="NCBI Taxonomy" id="1123281"/>
    <lineage>
        <taxon>Bacteria</taxon>
        <taxon>Bacillati</taxon>
        <taxon>Bacillota</taxon>
        <taxon>Tissierellia</taxon>
        <taxon>Tissierellales</taxon>
        <taxon>Sporanaerobacteraceae</taxon>
        <taxon>Sporanaerobacter</taxon>
    </lineage>
</organism>
<dbReference type="EC" id="2.7.7.41" evidence="6"/>
<keyword evidence="9" id="KW-0444">Lipid biosynthesis</keyword>
<dbReference type="OrthoDB" id="9799199at2"/>
<evidence type="ECO:0000256" key="7">
    <source>
        <dbReference type="ARBA" id="ARBA00019373"/>
    </source>
</evidence>
<keyword evidence="15 24" id="KW-0472">Membrane</keyword>
<dbReference type="AlphaFoldDB" id="A0A1M5XKP1"/>
<evidence type="ECO:0000256" key="12">
    <source>
        <dbReference type="ARBA" id="ARBA00022695"/>
    </source>
</evidence>
<evidence type="ECO:0000256" key="3">
    <source>
        <dbReference type="ARBA" id="ARBA00005119"/>
    </source>
</evidence>
<evidence type="ECO:0000256" key="14">
    <source>
        <dbReference type="ARBA" id="ARBA00023098"/>
    </source>
</evidence>
<evidence type="ECO:0000256" key="5">
    <source>
        <dbReference type="ARBA" id="ARBA00010185"/>
    </source>
</evidence>
<dbReference type="Proteomes" id="UP000184389">
    <property type="component" value="Unassembled WGS sequence"/>
</dbReference>
<evidence type="ECO:0000256" key="23">
    <source>
        <dbReference type="ARBA" id="ARBA00033406"/>
    </source>
</evidence>
<feature type="transmembrane region" description="Helical" evidence="24">
    <location>
        <begin position="193"/>
        <end position="215"/>
    </location>
</feature>
<comment type="subcellular location">
    <subcellularLocation>
        <location evidence="2">Cell membrane</location>
        <topology evidence="2">Multi-pass membrane protein</topology>
    </subcellularLocation>
</comment>
<evidence type="ECO:0000256" key="10">
    <source>
        <dbReference type="ARBA" id="ARBA00022679"/>
    </source>
</evidence>
<dbReference type="PANTHER" id="PTHR46382:SF1">
    <property type="entry name" value="PHOSPHATIDATE CYTIDYLYLTRANSFERASE"/>
    <property type="match status" value="1"/>
</dbReference>
<sequence length="259" mass="29246">MKELIIRSISGLIGVLLLILIASKGGLILDIGILFVSLVGTYEFYKALDKKGYRTIKILGYLFCIILFLDVINIKWADLDFAFFMSIIASLLIFVFDKDMDVKDIALTLMGILYVPFLMFHITYLDNTKYIWLIFITAWGTDTFAYIFGNLFGKKKLCPKLSPNKTIEGSLGGILGSLILSIIFAKYFELGPIWKIIILSIIASIMAQLGDLTASRIKRVTGIKDYGYIMPGHGGILDRFDSILFTAPIVYYYVKYFLL</sequence>
<feature type="transmembrane region" description="Helical" evidence="24">
    <location>
        <begin position="169"/>
        <end position="187"/>
    </location>
</feature>
<comment type="pathway">
    <text evidence="4">Lipid metabolism.</text>
</comment>
<dbReference type="GO" id="GO:0016024">
    <property type="term" value="P:CDP-diacylglycerol biosynthetic process"/>
    <property type="evidence" value="ECO:0007669"/>
    <property type="project" value="TreeGrafter"/>
</dbReference>
<protein>
    <recommendedName>
        <fullName evidence="7">Phosphatidate cytidylyltransferase</fullName>
        <ecNumber evidence="6">2.7.7.41</ecNumber>
    </recommendedName>
    <alternativeName>
        <fullName evidence="20">CDP-DAG synthase</fullName>
    </alternativeName>
    <alternativeName>
        <fullName evidence="22">CDP-DG synthase</fullName>
    </alternativeName>
    <alternativeName>
        <fullName evidence="18">CDP-diacylglycerol synthase</fullName>
    </alternativeName>
    <alternativeName>
        <fullName evidence="21">CDP-diglyceride pyrophosphorylase</fullName>
    </alternativeName>
    <alternativeName>
        <fullName evidence="23">CDP-diglyceride synthase</fullName>
    </alternativeName>
    <alternativeName>
        <fullName evidence="19">CTP:phosphatidate cytidylyltransferase</fullName>
    </alternativeName>
</protein>
<dbReference type="GO" id="GO:0005886">
    <property type="term" value="C:plasma membrane"/>
    <property type="evidence" value="ECO:0007669"/>
    <property type="project" value="UniProtKB-SubCell"/>
</dbReference>
<dbReference type="EMBL" id="FQXR01000007">
    <property type="protein sequence ID" value="SHH99813.1"/>
    <property type="molecule type" value="Genomic_DNA"/>
</dbReference>
<comment type="catalytic activity">
    <reaction evidence="1">
        <text>a 1,2-diacyl-sn-glycero-3-phosphate + CTP + H(+) = a CDP-1,2-diacyl-sn-glycerol + diphosphate</text>
        <dbReference type="Rhea" id="RHEA:16229"/>
        <dbReference type="ChEBI" id="CHEBI:15378"/>
        <dbReference type="ChEBI" id="CHEBI:33019"/>
        <dbReference type="ChEBI" id="CHEBI:37563"/>
        <dbReference type="ChEBI" id="CHEBI:58332"/>
        <dbReference type="ChEBI" id="CHEBI:58608"/>
        <dbReference type="EC" id="2.7.7.41"/>
    </reaction>
</comment>
<feature type="transmembrane region" description="Helical" evidence="24">
    <location>
        <begin position="130"/>
        <end position="148"/>
    </location>
</feature>
<comment type="similarity">
    <text evidence="5">Belongs to the CDS family.</text>
</comment>
<evidence type="ECO:0000256" key="20">
    <source>
        <dbReference type="ARBA" id="ARBA00032253"/>
    </source>
</evidence>
<feature type="transmembrane region" description="Helical" evidence="24">
    <location>
        <begin position="12"/>
        <end position="38"/>
    </location>
</feature>
<evidence type="ECO:0000256" key="4">
    <source>
        <dbReference type="ARBA" id="ARBA00005189"/>
    </source>
</evidence>
<accession>A0A1M5XKP1</accession>
<evidence type="ECO:0000256" key="2">
    <source>
        <dbReference type="ARBA" id="ARBA00004651"/>
    </source>
</evidence>
<feature type="transmembrane region" description="Helical" evidence="24">
    <location>
        <begin position="105"/>
        <end position="124"/>
    </location>
</feature>
<evidence type="ECO:0000256" key="13">
    <source>
        <dbReference type="ARBA" id="ARBA00022989"/>
    </source>
</evidence>
<dbReference type="GO" id="GO:0004605">
    <property type="term" value="F:phosphatidate cytidylyltransferase activity"/>
    <property type="evidence" value="ECO:0007669"/>
    <property type="project" value="UniProtKB-EC"/>
</dbReference>
<reference evidence="25 26" key="1">
    <citation type="submission" date="2016-11" db="EMBL/GenBank/DDBJ databases">
        <authorList>
            <person name="Jaros S."/>
            <person name="Januszkiewicz K."/>
            <person name="Wedrychowicz H."/>
        </authorList>
    </citation>
    <scope>NUCLEOTIDE SEQUENCE [LARGE SCALE GENOMIC DNA]</scope>
    <source>
        <strain evidence="25 26">DSM 13106</strain>
    </source>
</reference>
<evidence type="ECO:0000256" key="16">
    <source>
        <dbReference type="ARBA" id="ARBA00023209"/>
    </source>
</evidence>
<evidence type="ECO:0000256" key="15">
    <source>
        <dbReference type="ARBA" id="ARBA00023136"/>
    </source>
</evidence>
<keyword evidence="26" id="KW-1185">Reference proteome</keyword>
<evidence type="ECO:0000256" key="18">
    <source>
        <dbReference type="ARBA" id="ARBA00029893"/>
    </source>
</evidence>
<evidence type="ECO:0000256" key="9">
    <source>
        <dbReference type="ARBA" id="ARBA00022516"/>
    </source>
</evidence>
<evidence type="ECO:0000256" key="21">
    <source>
        <dbReference type="ARBA" id="ARBA00032396"/>
    </source>
</evidence>
<comment type="pathway">
    <text evidence="3">Phospholipid metabolism; CDP-diacylglycerol biosynthesis; CDP-diacylglycerol from sn-glycerol 3-phosphate: step 3/3.</text>
</comment>
<evidence type="ECO:0000256" key="17">
    <source>
        <dbReference type="ARBA" id="ARBA00023264"/>
    </source>
</evidence>
<evidence type="ECO:0000256" key="22">
    <source>
        <dbReference type="ARBA" id="ARBA00032743"/>
    </source>
</evidence>
<dbReference type="RefSeq" id="WP_084604212.1">
    <property type="nucleotide sequence ID" value="NZ_FQXR01000007.1"/>
</dbReference>
<keyword evidence="16" id="KW-0594">Phospholipid biosynthesis</keyword>
<evidence type="ECO:0000313" key="26">
    <source>
        <dbReference type="Proteomes" id="UP000184389"/>
    </source>
</evidence>
<gene>
    <name evidence="25" type="ORF">SAMN02745180_01688</name>
</gene>
<feature type="transmembrane region" description="Helical" evidence="24">
    <location>
        <begin position="81"/>
        <end position="98"/>
    </location>
</feature>
<keyword evidence="10 25" id="KW-0808">Transferase</keyword>
<keyword evidence="14" id="KW-0443">Lipid metabolism</keyword>
<keyword evidence="11 24" id="KW-0812">Transmembrane</keyword>